<evidence type="ECO:0000313" key="1">
    <source>
        <dbReference type="EMBL" id="KAL0914900.1"/>
    </source>
</evidence>
<comment type="caution">
    <text evidence="1">The sequence shown here is derived from an EMBL/GenBank/DDBJ whole genome shotgun (WGS) entry which is preliminary data.</text>
</comment>
<gene>
    <name evidence="1" type="ORF">M5K25_015289</name>
</gene>
<accession>A0ABD0UQS9</accession>
<dbReference type="AlphaFoldDB" id="A0ABD0UQS9"/>
<organism evidence="1 2">
    <name type="scientific">Dendrobium thyrsiflorum</name>
    <name type="common">Pinecone-like raceme dendrobium</name>
    <name type="synonym">Orchid</name>
    <dbReference type="NCBI Taxonomy" id="117978"/>
    <lineage>
        <taxon>Eukaryota</taxon>
        <taxon>Viridiplantae</taxon>
        <taxon>Streptophyta</taxon>
        <taxon>Embryophyta</taxon>
        <taxon>Tracheophyta</taxon>
        <taxon>Spermatophyta</taxon>
        <taxon>Magnoliopsida</taxon>
        <taxon>Liliopsida</taxon>
        <taxon>Asparagales</taxon>
        <taxon>Orchidaceae</taxon>
        <taxon>Epidendroideae</taxon>
        <taxon>Malaxideae</taxon>
        <taxon>Dendrobiinae</taxon>
        <taxon>Dendrobium</taxon>
    </lineage>
</organism>
<proteinExistence type="predicted"/>
<name>A0ABD0UQS9_DENTH</name>
<keyword evidence="2" id="KW-1185">Reference proteome</keyword>
<protein>
    <submittedName>
        <fullName evidence="1">Uncharacterized protein</fullName>
    </submittedName>
</protein>
<evidence type="ECO:0000313" key="2">
    <source>
        <dbReference type="Proteomes" id="UP001552299"/>
    </source>
</evidence>
<dbReference type="EMBL" id="JANQDX010000012">
    <property type="protein sequence ID" value="KAL0914900.1"/>
    <property type="molecule type" value="Genomic_DNA"/>
</dbReference>
<sequence>MLNPPSACVPIAVAGTITTPPRTIRPNPPPPMMMKKGFHARKAVGVGYSWSFDGVGVDVASGDGVPSGLPGLPIHALVVRDVSSPLGSVVRDVASSPIHLASDSPNLSPIANVLEGKTEIVDIPISIMFNVDLKAHVARSLNNSVLAQSDCLNMDESLSTPSVEEGDGFGAHVNDDMHSFMVECVVDQAVLNRDGKRLKRHSRGDCRSLSSSAPVIASDNHINIDGVDNAVVETVAVVGIVDTTTPTIILINPISELVGYGENGVEAALDNNIGNSMVGDLVVEAALLLPITLTMGPSCETREGIVEGLIPCMSNMVVSPFFTLNSNVGASNDEVAIIDDFVPLEPRVCEVVSPMDRLVPVESGDMDIALDAPPHLSVFPDGVDPVA</sequence>
<reference evidence="1 2" key="1">
    <citation type="journal article" date="2024" name="Plant Biotechnol. J.">
        <title>Dendrobium thyrsiflorum genome and its molecular insights into genes involved in important horticultural traits.</title>
        <authorList>
            <person name="Chen B."/>
            <person name="Wang J.Y."/>
            <person name="Zheng P.J."/>
            <person name="Li K.L."/>
            <person name="Liang Y.M."/>
            <person name="Chen X.F."/>
            <person name="Zhang C."/>
            <person name="Zhao X."/>
            <person name="He X."/>
            <person name="Zhang G.Q."/>
            <person name="Liu Z.J."/>
            <person name="Xu Q."/>
        </authorList>
    </citation>
    <scope>NUCLEOTIDE SEQUENCE [LARGE SCALE GENOMIC DNA]</scope>
    <source>
        <strain evidence="1">GZMU011</strain>
    </source>
</reference>
<dbReference type="Proteomes" id="UP001552299">
    <property type="component" value="Unassembled WGS sequence"/>
</dbReference>